<evidence type="ECO:0000313" key="2">
    <source>
        <dbReference type="Proteomes" id="UP000199630"/>
    </source>
</evidence>
<accession>A0A1I3LIU8</accession>
<dbReference type="EMBL" id="FORH01000001">
    <property type="protein sequence ID" value="SFI84651.1"/>
    <property type="molecule type" value="Genomic_DNA"/>
</dbReference>
<dbReference type="STRING" id="588602.SAMN04487991_1048"/>
<sequence length="202" mass="21234">MLKRCFGPVALCLLAGSVSVGPMFVGSMFAGPVLTGESLCGRRDAAAILAEIAGEWDSALSVQVEAETISTLREIEGDWALIEADGSFLNAFLDELIGVPVQLAPTETGYDVDQVDDLLATTEAAWIADALSETRCGPEDLPQLRAGFLAGAGLSGDVTLIPYFTDRVLMLFRIDYPGDWGHSEVIGTGYLTPATGTGTSAE</sequence>
<evidence type="ECO:0000313" key="1">
    <source>
        <dbReference type="EMBL" id="SFI84651.1"/>
    </source>
</evidence>
<protein>
    <submittedName>
        <fullName evidence="1">Uncharacterized protein</fullName>
    </submittedName>
</protein>
<dbReference type="Proteomes" id="UP000199630">
    <property type="component" value="Unassembled WGS sequence"/>
</dbReference>
<reference evidence="2" key="1">
    <citation type="submission" date="2016-10" db="EMBL/GenBank/DDBJ databases">
        <authorList>
            <person name="Varghese N."/>
            <person name="Submissions S."/>
        </authorList>
    </citation>
    <scope>NUCLEOTIDE SEQUENCE [LARGE SCALE GENOMIC DNA]</scope>
    <source>
        <strain evidence="2">DSM 26471</strain>
    </source>
</reference>
<keyword evidence="2" id="KW-1185">Reference proteome</keyword>
<proteinExistence type="predicted"/>
<organism evidence="1 2">
    <name type="scientific">Celeribacter neptunius</name>
    <dbReference type="NCBI Taxonomy" id="588602"/>
    <lineage>
        <taxon>Bacteria</taxon>
        <taxon>Pseudomonadati</taxon>
        <taxon>Pseudomonadota</taxon>
        <taxon>Alphaproteobacteria</taxon>
        <taxon>Rhodobacterales</taxon>
        <taxon>Roseobacteraceae</taxon>
        <taxon>Celeribacter</taxon>
    </lineage>
</organism>
<gene>
    <name evidence="1" type="ORF">SAMN04487991_1048</name>
</gene>
<name>A0A1I3LIU8_9RHOB</name>
<dbReference type="AlphaFoldDB" id="A0A1I3LIU8"/>